<dbReference type="Proteomes" id="UP000014227">
    <property type="component" value="Chromosome I"/>
</dbReference>
<dbReference type="HOGENOM" id="CLU_2768338_0_0_0"/>
<dbReference type="AlphaFoldDB" id="S0EYJ7"/>
<sequence>MRENSINGPTTSKGSFQFQKQSHRCACSRRGKNHKLRCCSLYIGEYSIFLKKLSTMHVIVHLSPSDGAV</sequence>
<reference evidence="2" key="1">
    <citation type="submission" date="2013-03" db="EMBL/GenBank/DDBJ databases">
        <title>Genome sequence of Chthonomonas calidirosea, the first sequenced genome from the Armatimonadetes phylum (formally candidate division OP10).</title>
        <authorList>
            <person name="Lee K.C.Y."/>
            <person name="Morgan X.C."/>
            <person name="Dunfield P.F."/>
            <person name="Tamas I."/>
            <person name="Houghton K.M."/>
            <person name="Vyssotski M."/>
            <person name="Ryan J.L.J."/>
            <person name="Lagutin K."/>
            <person name="McDonald I.R."/>
            <person name="Stott M.B."/>
        </authorList>
    </citation>
    <scope>NUCLEOTIDE SEQUENCE [LARGE SCALE GENOMIC DNA]</scope>
    <source>
        <strain evidence="2">DSM 23976 / ICMP 18418 / T49</strain>
    </source>
</reference>
<dbReference type="KEGG" id="ccz:CCALI_01632"/>
<dbReference type="STRING" id="454171.CP488_02463"/>
<evidence type="ECO:0000313" key="2">
    <source>
        <dbReference type="Proteomes" id="UP000014227"/>
    </source>
</evidence>
<organism evidence="1 2">
    <name type="scientific">Chthonomonas calidirosea (strain DSM 23976 / ICMP 18418 / T49)</name>
    <dbReference type="NCBI Taxonomy" id="1303518"/>
    <lineage>
        <taxon>Bacteria</taxon>
        <taxon>Bacillati</taxon>
        <taxon>Armatimonadota</taxon>
        <taxon>Chthonomonadia</taxon>
        <taxon>Chthonomonadales</taxon>
        <taxon>Chthonomonadaceae</taxon>
        <taxon>Chthonomonas</taxon>
    </lineage>
</organism>
<gene>
    <name evidence="1" type="ORF">CCALI_01632</name>
</gene>
<name>S0EYJ7_CHTCT</name>
<accession>S0EYJ7</accession>
<dbReference type="EMBL" id="HF951689">
    <property type="protein sequence ID" value="CCW35448.1"/>
    <property type="molecule type" value="Genomic_DNA"/>
</dbReference>
<evidence type="ECO:0000313" key="1">
    <source>
        <dbReference type="EMBL" id="CCW35448.1"/>
    </source>
</evidence>
<protein>
    <submittedName>
        <fullName evidence="1">Uncharacterized protein</fullName>
    </submittedName>
</protein>
<dbReference type="InParanoid" id="S0EYJ7"/>
<proteinExistence type="predicted"/>
<keyword evidence="2" id="KW-1185">Reference proteome</keyword>